<proteinExistence type="inferred from homology"/>
<dbReference type="Pfam" id="PF07690">
    <property type="entry name" value="MFS_1"/>
    <property type="match status" value="1"/>
</dbReference>
<dbReference type="InterPro" id="IPR011701">
    <property type="entry name" value="MFS"/>
</dbReference>
<accession>A0ABT0VJ77</accession>
<dbReference type="InterPro" id="IPR036259">
    <property type="entry name" value="MFS_trans_sf"/>
</dbReference>
<keyword evidence="3" id="KW-0813">Transport</keyword>
<evidence type="ECO:0000256" key="3">
    <source>
        <dbReference type="ARBA" id="ARBA00022448"/>
    </source>
</evidence>
<keyword evidence="6 7" id="KW-0472">Membrane</keyword>
<dbReference type="EMBL" id="JAGMVS010000064">
    <property type="protein sequence ID" value="MCM2437464.1"/>
    <property type="molecule type" value="Genomic_DNA"/>
</dbReference>
<evidence type="ECO:0000259" key="8">
    <source>
        <dbReference type="PROSITE" id="PS50850"/>
    </source>
</evidence>
<comment type="similarity">
    <text evidence="2">Belongs to the major facilitator superfamily. TCR/Tet family.</text>
</comment>
<feature type="transmembrane region" description="Helical" evidence="7">
    <location>
        <begin position="210"/>
        <end position="234"/>
    </location>
</feature>
<reference evidence="9" key="1">
    <citation type="submission" date="2021-04" db="EMBL/GenBank/DDBJ databases">
        <title>Taxonomic assessment of Weissella genus.</title>
        <authorList>
            <person name="Fanelli F."/>
            <person name="Chieffi D."/>
            <person name="Dell'Aquila A."/>
            <person name="Gyu-Sung C."/>
            <person name="Franz C.M.A.P."/>
            <person name="Fusco V."/>
        </authorList>
    </citation>
    <scope>NUCLEOTIDE SEQUENCE</scope>
    <source>
        <strain evidence="9">LMG 25373</strain>
    </source>
</reference>
<evidence type="ECO:0000256" key="7">
    <source>
        <dbReference type="SAM" id="Phobius"/>
    </source>
</evidence>
<feature type="transmembrane region" description="Helical" evidence="7">
    <location>
        <begin position="161"/>
        <end position="181"/>
    </location>
</feature>
<comment type="caution">
    <text evidence="9">The sequence shown here is derived from an EMBL/GenBank/DDBJ whole genome shotgun (WGS) entry which is preliminary data.</text>
</comment>
<feature type="transmembrane region" description="Helical" evidence="7">
    <location>
        <begin position="74"/>
        <end position="91"/>
    </location>
</feature>
<comment type="subcellular location">
    <subcellularLocation>
        <location evidence="1">Cell membrane</location>
        <topology evidence="1">Multi-pass membrane protein</topology>
    </subcellularLocation>
</comment>
<evidence type="ECO:0000313" key="9">
    <source>
        <dbReference type="EMBL" id="MCM2437464.1"/>
    </source>
</evidence>
<feature type="transmembrane region" description="Helical" evidence="7">
    <location>
        <begin position="9"/>
        <end position="32"/>
    </location>
</feature>
<keyword evidence="5 7" id="KW-1133">Transmembrane helix</keyword>
<dbReference type="InterPro" id="IPR020846">
    <property type="entry name" value="MFS_dom"/>
</dbReference>
<dbReference type="Gene3D" id="1.20.1250.20">
    <property type="entry name" value="MFS general substrate transporter like domains"/>
    <property type="match status" value="1"/>
</dbReference>
<dbReference type="PROSITE" id="PS00216">
    <property type="entry name" value="SUGAR_TRANSPORT_1"/>
    <property type="match status" value="1"/>
</dbReference>
<dbReference type="PANTHER" id="PTHR23504">
    <property type="entry name" value="MAJOR FACILITATOR SUPERFAMILY DOMAIN-CONTAINING PROTEIN 10"/>
    <property type="match status" value="1"/>
</dbReference>
<dbReference type="PROSITE" id="PS50850">
    <property type="entry name" value="MFS"/>
    <property type="match status" value="1"/>
</dbReference>
<keyword evidence="10" id="KW-1185">Reference proteome</keyword>
<dbReference type="RefSeq" id="WP_205143578.1">
    <property type="nucleotide sequence ID" value="NZ_JAFBDN010000007.1"/>
</dbReference>
<dbReference type="InterPro" id="IPR005829">
    <property type="entry name" value="Sugar_transporter_CS"/>
</dbReference>
<dbReference type="InterPro" id="IPR001958">
    <property type="entry name" value="Tet-R_TetA/multi-R_MdtG-like"/>
</dbReference>
<feature type="transmembrane region" description="Helical" evidence="7">
    <location>
        <begin position="103"/>
        <end position="121"/>
    </location>
</feature>
<evidence type="ECO:0000256" key="2">
    <source>
        <dbReference type="ARBA" id="ARBA00007520"/>
    </source>
</evidence>
<evidence type="ECO:0000256" key="4">
    <source>
        <dbReference type="ARBA" id="ARBA00022692"/>
    </source>
</evidence>
<dbReference type="Proteomes" id="UP001057481">
    <property type="component" value="Unassembled WGS sequence"/>
</dbReference>
<feature type="domain" description="Major facilitator superfamily (MFS) profile" evidence="8">
    <location>
        <begin position="8"/>
        <end position="387"/>
    </location>
</feature>
<keyword evidence="4 7" id="KW-0812">Transmembrane</keyword>
<dbReference type="PRINTS" id="PR01035">
    <property type="entry name" value="TCRTETA"/>
</dbReference>
<feature type="transmembrane region" description="Helical" evidence="7">
    <location>
        <begin position="301"/>
        <end position="324"/>
    </location>
</feature>
<feature type="transmembrane region" description="Helical" evidence="7">
    <location>
        <begin position="44"/>
        <end position="62"/>
    </location>
</feature>
<feature type="transmembrane region" description="Helical" evidence="7">
    <location>
        <begin position="363"/>
        <end position="382"/>
    </location>
</feature>
<dbReference type="CDD" id="cd17325">
    <property type="entry name" value="MFS_MdtG_SLC18_like"/>
    <property type="match status" value="1"/>
</dbReference>
<sequence length="388" mass="42711">MNVKAKRAIFILVFSEFLVCLGISLVIPVMPFLKNQLHLTAADMGIMTSLYALAQLIGSPIIGMLSDRIGRRPLLVLGLALFMVSEFVFAISNQLLMFDLSRIIGGISGAMVVPTAMAMAADITTERQRARVIGWLSASFSGGLILGPGIGGMLANVSYKLPFWCAGMLGFLSMLIMLFFLPREAELGHHLKQATEQQPVRWQKFMTGPIILLLGLILVSAFGLAGFEGIYSIYVNEVFAFSINNIAVVLILNGIISLILQVVFFDRLVEWLNEIRVIRYSFLFSTIGVVWILFAHTKVEVVIATLLVFSAMDVIRPAVTTLLTKFSRDGQGFLNGLNMSLTSVGNIIGPSMAGFLLDVNYHYPYIIVVIFLTLSVLLTYALKHPKHN</sequence>
<feature type="transmembrane region" description="Helical" evidence="7">
    <location>
        <begin position="336"/>
        <end position="357"/>
    </location>
</feature>
<evidence type="ECO:0000313" key="10">
    <source>
        <dbReference type="Proteomes" id="UP001057481"/>
    </source>
</evidence>
<dbReference type="PANTHER" id="PTHR23504:SF115">
    <property type="entry name" value="MULTIDRUG RESISTANCE PROTEIN 2"/>
    <property type="match status" value="1"/>
</dbReference>
<evidence type="ECO:0000256" key="5">
    <source>
        <dbReference type="ARBA" id="ARBA00022989"/>
    </source>
</evidence>
<feature type="transmembrane region" description="Helical" evidence="7">
    <location>
        <begin position="133"/>
        <end position="155"/>
    </location>
</feature>
<feature type="transmembrane region" description="Helical" evidence="7">
    <location>
        <begin position="246"/>
        <end position="265"/>
    </location>
</feature>
<gene>
    <name evidence="9" type="ORF">KAK10_06035</name>
</gene>
<feature type="transmembrane region" description="Helical" evidence="7">
    <location>
        <begin position="277"/>
        <end position="295"/>
    </location>
</feature>
<name>A0ABT0VJ77_9LACO</name>
<protein>
    <submittedName>
        <fullName evidence="9">MFS transporter</fullName>
    </submittedName>
</protein>
<evidence type="ECO:0000256" key="1">
    <source>
        <dbReference type="ARBA" id="ARBA00004651"/>
    </source>
</evidence>
<organism evidence="9 10">
    <name type="scientific">Periweissella beninensis</name>
    <dbReference type="NCBI Taxonomy" id="504936"/>
    <lineage>
        <taxon>Bacteria</taxon>
        <taxon>Bacillati</taxon>
        <taxon>Bacillota</taxon>
        <taxon>Bacilli</taxon>
        <taxon>Lactobacillales</taxon>
        <taxon>Lactobacillaceae</taxon>
        <taxon>Periweissella</taxon>
    </lineage>
</organism>
<evidence type="ECO:0000256" key="6">
    <source>
        <dbReference type="ARBA" id="ARBA00023136"/>
    </source>
</evidence>
<dbReference type="SUPFAM" id="SSF103473">
    <property type="entry name" value="MFS general substrate transporter"/>
    <property type="match status" value="1"/>
</dbReference>